<name>A0A9P9AK51_9HYPO</name>
<reference evidence="1 2" key="1">
    <citation type="journal article" date="2021" name="Nat. Commun.">
        <title>Genetic determinants of endophytism in the Arabidopsis root mycobiome.</title>
        <authorList>
            <person name="Mesny F."/>
            <person name="Miyauchi S."/>
            <person name="Thiergart T."/>
            <person name="Pickel B."/>
            <person name="Atanasova L."/>
            <person name="Karlsson M."/>
            <person name="Huettel B."/>
            <person name="Barry K.W."/>
            <person name="Haridas S."/>
            <person name="Chen C."/>
            <person name="Bauer D."/>
            <person name="Andreopoulos W."/>
            <person name="Pangilinan J."/>
            <person name="LaButti K."/>
            <person name="Riley R."/>
            <person name="Lipzen A."/>
            <person name="Clum A."/>
            <person name="Drula E."/>
            <person name="Henrissat B."/>
            <person name="Kohler A."/>
            <person name="Grigoriev I.V."/>
            <person name="Martin F.M."/>
            <person name="Hacquard S."/>
        </authorList>
    </citation>
    <scope>NUCLEOTIDE SEQUENCE [LARGE SCALE GENOMIC DNA]</scope>
    <source>
        <strain evidence="1 2">MPI-CAGE-CH-0241</strain>
    </source>
</reference>
<proteinExistence type="predicted"/>
<sequence length="159" mass="16971">MAAPTLTVATLQLGDIMTTEDMTNAVWNRILHDLFPAPRYLISPEYSFTTRGGKSGRADLAVLFAGTRKVLVVYEGKKSGGGINTLVDALGQATTCLSAKSATMGVAIAALGDQFSMTDKDLNDVGKFEKDKGGQLWIQENLDEIADYLAKTAAAGRRP</sequence>
<protein>
    <submittedName>
        <fullName evidence="1">Uncharacterized protein</fullName>
    </submittedName>
</protein>
<dbReference type="OrthoDB" id="3171746at2759"/>
<comment type="caution">
    <text evidence="1">The sequence shown here is derived from an EMBL/GenBank/DDBJ whole genome shotgun (WGS) entry which is preliminary data.</text>
</comment>
<dbReference type="Proteomes" id="UP000777438">
    <property type="component" value="Unassembled WGS sequence"/>
</dbReference>
<dbReference type="AlphaFoldDB" id="A0A9P9AK51"/>
<evidence type="ECO:0000313" key="1">
    <source>
        <dbReference type="EMBL" id="KAH6880357.1"/>
    </source>
</evidence>
<dbReference type="EMBL" id="JAGPYM010000026">
    <property type="protein sequence ID" value="KAH6880357.1"/>
    <property type="molecule type" value="Genomic_DNA"/>
</dbReference>
<evidence type="ECO:0000313" key="2">
    <source>
        <dbReference type="Proteomes" id="UP000777438"/>
    </source>
</evidence>
<keyword evidence="2" id="KW-1185">Reference proteome</keyword>
<gene>
    <name evidence="1" type="ORF">B0T10DRAFT_581619</name>
</gene>
<organism evidence="1 2">
    <name type="scientific">Thelonectria olida</name>
    <dbReference type="NCBI Taxonomy" id="1576542"/>
    <lineage>
        <taxon>Eukaryota</taxon>
        <taxon>Fungi</taxon>
        <taxon>Dikarya</taxon>
        <taxon>Ascomycota</taxon>
        <taxon>Pezizomycotina</taxon>
        <taxon>Sordariomycetes</taxon>
        <taxon>Hypocreomycetidae</taxon>
        <taxon>Hypocreales</taxon>
        <taxon>Nectriaceae</taxon>
        <taxon>Thelonectria</taxon>
    </lineage>
</organism>
<accession>A0A9P9AK51</accession>